<gene>
    <name evidence="1" type="ORF">ABT322_32735</name>
</gene>
<sequence length="65" mass="7200">MAAACSTSKISSYTAQGWCGGGTTWRLGIRCSTGDYQWTTWYNYSTTTRLTCAGGTLTHYWIDTK</sequence>
<keyword evidence="2" id="KW-1185">Reference proteome</keyword>
<proteinExistence type="predicted"/>
<name>A0ABV1VR11_9ACTN</name>
<accession>A0ABV1VR11</accession>
<dbReference type="RefSeq" id="WP_350721989.1">
    <property type="nucleotide sequence ID" value="NZ_JBEPCO010000033.1"/>
</dbReference>
<protein>
    <submittedName>
        <fullName evidence="1">Uncharacterized protein</fullName>
    </submittedName>
</protein>
<evidence type="ECO:0000313" key="2">
    <source>
        <dbReference type="Proteomes" id="UP001490330"/>
    </source>
</evidence>
<comment type="caution">
    <text evidence="1">The sequence shown here is derived from an EMBL/GenBank/DDBJ whole genome shotgun (WGS) entry which is preliminary data.</text>
</comment>
<organism evidence="1 2">
    <name type="scientific">Streptomyces flaveolus</name>
    <dbReference type="NCBI Taxonomy" id="67297"/>
    <lineage>
        <taxon>Bacteria</taxon>
        <taxon>Bacillati</taxon>
        <taxon>Actinomycetota</taxon>
        <taxon>Actinomycetes</taxon>
        <taxon>Kitasatosporales</taxon>
        <taxon>Streptomycetaceae</taxon>
        <taxon>Streptomyces</taxon>
    </lineage>
</organism>
<dbReference type="EMBL" id="JBEPCV010000045">
    <property type="protein sequence ID" value="MER6908420.1"/>
    <property type="molecule type" value="Genomic_DNA"/>
</dbReference>
<evidence type="ECO:0000313" key="1">
    <source>
        <dbReference type="EMBL" id="MER6908420.1"/>
    </source>
</evidence>
<reference evidence="1 2" key="1">
    <citation type="submission" date="2024-06" db="EMBL/GenBank/DDBJ databases">
        <title>The Natural Products Discovery Center: Release of the First 8490 Sequenced Strains for Exploring Actinobacteria Biosynthetic Diversity.</title>
        <authorList>
            <person name="Kalkreuter E."/>
            <person name="Kautsar S.A."/>
            <person name="Yang D."/>
            <person name="Bader C.D."/>
            <person name="Teijaro C.N."/>
            <person name="Fluegel L."/>
            <person name="Davis C.M."/>
            <person name="Simpson J.R."/>
            <person name="Lauterbach L."/>
            <person name="Steele A.D."/>
            <person name="Gui C."/>
            <person name="Meng S."/>
            <person name="Li G."/>
            <person name="Viehrig K."/>
            <person name="Ye F."/>
            <person name="Su P."/>
            <person name="Kiefer A.F."/>
            <person name="Nichols A."/>
            <person name="Cepeda A.J."/>
            <person name="Yan W."/>
            <person name="Fan B."/>
            <person name="Jiang Y."/>
            <person name="Adhikari A."/>
            <person name="Zheng C.-J."/>
            <person name="Schuster L."/>
            <person name="Cowan T.M."/>
            <person name="Smanski M.J."/>
            <person name="Chevrette M.G."/>
            <person name="De Carvalho L.P.S."/>
            <person name="Shen B."/>
        </authorList>
    </citation>
    <scope>NUCLEOTIDE SEQUENCE [LARGE SCALE GENOMIC DNA]</scope>
    <source>
        <strain evidence="1 2">NPDC000632</strain>
    </source>
</reference>
<dbReference type="Proteomes" id="UP001490330">
    <property type="component" value="Unassembled WGS sequence"/>
</dbReference>